<dbReference type="EMBL" id="JACIEJ010000001">
    <property type="protein sequence ID" value="MBB3984158.1"/>
    <property type="molecule type" value="Genomic_DNA"/>
</dbReference>
<comment type="caution">
    <text evidence="2">The sequence shown here is derived from an EMBL/GenBank/DDBJ whole genome shotgun (WGS) entry which is preliminary data.</text>
</comment>
<name>A0A7W6DJH0_9RHOB</name>
<feature type="signal peptide" evidence="1">
    <location>
        <begin position="1"/>
        <end position="19"/>
    </location>
</feature>
<keyword evidence="3" id="KW-1185">Reference proteome</keyword>
<proteinExistence type="predicted"/>
<evidence type="ECO:0000313" key="2">
    <source>
        <dbReference type="EMBL" id="MBB3984158.1"/>
    </source>
</evidence>
<dbReference type="RefSeq" id="WP_183962770.1">
    <property type="nucleotide sequence ID" value="NZ_BAABBZ010000012.1"/>
</dbReference>
<accession>A0A7W6DJH0</accession>
<reference evidence="2 3" key="1">
    <citation type="submission" date="2020-08" db="EMBL/GenBank/DDBJ databases">
        <title>Genomic Encyclopedia of Type Strains, Phase IV (KMG-IV): sequencing the most valuable type-strain genomes for metagenomic binning, comparative biology and taxonomic classification.</title>
        <authorList>
            <person name="Goeker M."/>
        </authorList>
    </citation>
    <scope>NUCLEOTIDE SEQUENCE [LARGE SCALE GENOMIC DNA]</scope>
    <source>
        <strain evidence="2 3">DSM 102235</strain>
    </source>
</reference>
<dbReference type="AlphaFoldDB" id="A0A7W6DJH0"/>
<protein>
    <recommendedName>
        <fullName evidence="4">GumN family protein</fullName>
    </recommendedName>
</protein>
<feature type="chain" id="PRO_5031374049" description="GumN family protein" evidence="1">
    <location>
        <begin position="20"/>
        <end position="329"/>
    </location>
</feature>
<dbReference type="PANTHER" id="PTHR40590:SF1">
    <property type="entry name" value="CYTOPLASMIC PROTEIN"/>
    <property type="match status" value="1"/>
</dbReference>
<gene>
    <name evidence="2" type="ORF">GGQ68_000469</name>
</gene>
<sequence>MTRLFSLLLGVCLATSVQAQCSGVSLAEGLTEAERAAVNAQLDGLPYATGNHWIARKDDEELHLIGTVHLSDARLDGPTERLSPIVADAALLLLEMNAEDMDVMQQEITTDPAIFMLPDSSLPDLMPEEDWAKLSEAMEARGMPPFVGARMQPWYVSMLLSVPACMAAQLEQQDGLDARLEDAAEAAGVPTMSLEPYDTGLRLFAEIPMDIQLSMIRAALAPPDVNEDLFETLLSYYFAEDHAEGQLVLEAVSARLTALDPEENETVFRAMDDALIVQRNSNWLSVLLSALDDTEGPVVAAFGAAHLSGENGVLALLEGEGFALERAPF</sequence>
<keyword evidence="1" id="KW-0732">Signal</keyword>
<evidence type="ECO:0000256" key="1">
    <source>
        <dbReference type="SAM" id="SignalP"/>
    </source>
</evidence>
<evidence type="ECO:0008006" key="4">
    <source>
        <dbReference type="Google" id="ProtNLM"/>
    </source>
</evidence>
<dbReference type="Proteomes" id="UP000541426">
    <property type="component" value="Unassembled WGS sequence"/>
</dbReference>
<dbReference type="PANTHER" id="PTHR40590">
    <property type="entry name" value="CYTOPLASMIC PROTEIN-RELATED"/>
    <property type="match status" value="1"/>
</dbReference>
<dbReference type="CDD" id="cd14789">
    <property type="entry name" value="Tiki"/>
    <property type="match status" value="1"/>
</dbReference>
<organism evidence="2 3">
    <name type="scientific">Sagittula marina</name>
    <dbReference type="NCBI Taxonomy" id="943940"/>
    <lineage>
        <taxon>Bacteria</taxon>
        <taxon>Pseudomonadati</taxon>
        <taxon>Pseudomonadota</taxon>
        <taxon>Alphaproteobacteria</taxon>
        <taxon>Rhodobacterales</taxon>
        <taxon>Roseobacteraceae</taxon>
        <taxon>Sagittula</taxon>
    </lineage>
</organism>
<dbReference type="InterPro" id="IPR047111">
    <property type="entry name" value="YbaP-like"/>
</dbReference>
<dbReference type="InterPro" id="IPR002816">
    <property type="entry name" value="TraB/PrgY/GumN_fam"/>
</dbReference>
<evidence type="ECO:0000313" key="3">
    <source>
        <dbReference type="Proteomes" id="UP000541426"/>
    </source>
</evidence>
<dbReference type="Pfam" id="PF01963">
    <property type="entry name" value="TraB_PrgY_gumN"/>
    <property type="match status" value="1"/>
</dbReference>